<comment type="cofactor">
    <cofactor evidence="2">
        <name>Zn(2+)</name>
        <dbReference type="ChEBI" id="CHEBI:29105"/>
    </cofactor>
</comment>
<keyword evidence="5" id="KW-0479">Metal-binding</keyword>
<feature type="domain" description="Nudix hydrolase" evidence="10">
    <location>
        <begin position="162"/>
        <end position="288"/>
    </location>
</feature>
<dbReference type="Gene3D" id="3.90.79.20">
    <property type="match status" value="1"/>
</dbReference>
<dbReference type="InterPro" id="IPR015375">
    <property type="entry name" value="NADH_PPase-like_N"/>
</dbReference>
<dbReference type="PANTHER" id="PTHR42904">
    <property type="entry name" value="NUDIX HYDROLASE, NUDC SUBFAMILY"/>
    <property type="match status" value="1"/>
</dbReference>
<dbReference type="Pfam" id="PF09296">
    <property type="entry name" value="NUDIX-like"/>
    <property type="match status" value="1"/>
</dbReference>
<keyword evidence="7" id="KW-0460">Magnesium</keyword>
<dbReference type="InterPro" id="IPR000086">
    <property type="entry name" value="NUDIX_hydrolase_dom"/>
</dbReference>
<dbReference type="PROSITE" id="PS51462">
    <property type="entry name" value="NUDIX"/>
    <property type="match status" value="1"/>
</dbReference>
<comment type="catalytic activity">
    <reaction evidence="9">
        <text>a 5'-end NAD(+)-phospho-ribonucleoside in mRNA + H2O = a 5'-end phospho-adenosine-phospho-ribonucleoside in mRNA + beta-nicotinamide D-ribonucleotide + 2 H(+)</text>
        <dbReference type="Rhea" id="RHEA:60876"/>
        <dbReference type="Rhea" id="RHEA-COMP:15698"/>
        <dbReference type="Rhea" id="RHEA-COMP:15719"/>
        <dbReference type="ChEBI" id="CHEBI:14649"/>
        <dbReference type="ChEBI" id="CHEBI:15377"/>
        <dbReference type="ChEBI" id="CHEBI:15378"/>
        <dbReference type="ChEBI" id="CHEBI:144029"/>
        <dbReference type="ChEBI" id="CHEBI:144051"/>
    </reaction>
    <physiologicalReaction direction="left-to-right" evidence="9">
        <dbReference type="Rhea" id="RHEA:60877"/>
    </physiologicalReaction>
</comment>
<dbReference type="InterPro" id="IPR049734">
    <property type="entry name" value="NudC-like_C"/>
</dbReference>
<dbReference type="RefSeq" id="WP_074633558.1">
    <property type="nucleotide sequence ID" value="NZ_CP066065.1"/>
</dbReference>
<gene>
    <name evidence="11" type="primary">nudC</name>
    <name evidence="11" type="ORF">I6H42_04835</name>
</gene>
<dbReference type="EC" id="3.6.1.22" evidence="4"/>
<evidence type="ECO:0000313" key="11">
    <source>
        <dbReference type="EMBL" id="QQC43145.1"/>
    </source>
</evidence>
<evidence type="ECO:0000256" key="7">
    <source>
        <dbReference type="ARBA" id="ARBA00022842"/>
    </source>
</evidence>
<evidence type="ECO:0000256" key="1">
    <source>
        <dbReference type="ARBA" id="ARBA00001946"/>
    </source>
</evidence>
<dbReference type="InterPro" id="IPR050241">
    <property type="entry name" value="NAD-cap_RNA_hydrolase_NudC"/>
</dbReference>
<dbReference type="GO" id="GO:0005829">
    <property type="term" value="C:cytosol"/>
    <property type="evidence" value="ECO:0007669"/>
    <property type="project" value="TreeGrafter"/>
</dbReference>
<dbReference type="Proteomes" id="UP000595220">
    <property type="component" value="Chromosome"/>
</dbReference>
<comment type="similarity">
    <text evidence="3">Belongs to the Nudix hydrolase family. NudC subfamily.</text>
</comment>
<dbReference type="AlphaFoldDB" id="A0AAP9Y781"/>
<evidence type="ECO:0000313" key="12">
    <source>
        <dbReference type="Proteomes" id="UP000595220"/>
    </source>
</evidence>
<dbReference type="SUPFAM" id="SSF55811">
    <property type="entry name" value="Nudix"/>
    <property type="match status" value="1"/>
</dbReference>
<evidence type="ECO:0000259" key="10">
    <source>
        <dbReference type="PROSITE" id="PS51462"/>
    </source>
</evidence>
<name>A0AAP9Y781_9ACTO</name>
<evidence type="ECO:0000256" key="3">
    <source>
        <dbReference type="ARBA" id="ARBA00009595"/>
    </source>
</evidence>
<dbReference type="PANTHER" id="PTHR42904:SF6">
    <property type="entry name" value="NAD-CAPPED RNA HYDROLASE NUDT12"/>
    <property type="match status" value="1"/>
</dbReference>
<dbReference type="EMBL" id="CP066065">
    <property type="protein sequence ID" value="QQC43145.1"/>
    <property type="molecule type" value="Genomic_DNA"/>
</dbReference>
<sequence>MAIDLPLVRGRVDPAVALRESATPAALVRSGQADAIVVDGSGFVLLEEDGAGLAGIPALRRLDARAAARLLVGSEASFIGVVGSRAVVAIETTSEAQPGPWAHLRAVGWRLGDDDAALALSAVALAAWHRSFRFCPRCASPVRVVSGGWAARCGACDKLEYPRQDPAVIVLVQDHNDRVLLAHNAAWKPGFVSLIAGYVEAGESPEATVAREVAEEVSVDIEEPTYVGTQPWPFGRSQMMGYRARTAQKAPTPVADGGEIAWARFYSRDELTEACGSGEIRTPGRSSIAHVLLTQWYGSDLPEVPEDTGRNWGHPMGQ</sequence>
<evidence type="ECO:0000256" key="9">
    <source>
        <dbReference type="ARBA" id="ARBA00023679"/>
    </source>
</evidence>
<dbReference type="GO" id="GO:0046872">
    <property type="term" value="F:metal ion binding"/>
    <property type="evidence" value="ECO:0007669"/>
    <property type="project" value="UniProtKB-KW"/>
</dbReference>
<evidence type="ECO:0000256" key="2">
    <source>
        <dbReference type="ARBA" id="ARBA00001947"/>
    </source>
</evidence>
<dbReference type="Pfam" id="PF00293">
    <property type="entry name" value="NUDIX"/>
    <property type="match status" value="1"/>
</dbReference>
<comment type="cofactor">
    <cofactor evidence="1">
        <name>Mg(2+)</name>
        <dbReference type="ChEBI" id="CHEBI:18420"/>
    </cofactor>
</comment>
<dbReference type="Pfam" id="PF09297">
    <property type="entry name" value="Zn_ribbon_NUD"/>
    <property type="match status" value="1"/>
</dbReference>
<keyword evidence="6 11" id="KW-0378">Hydrolase</keyword>
<dbReference type="GO" id="GO:0035529">
    <property type="term" value="F:NADH pyrophosphatase activity"/>
    <property type="evidence" value="ECO:0007669"/>
    <property type="project" value="TreeGrafter"/>
</dbReference>
<dbReference type="GO" id="GO:0006742">
    <property type="term" value="P:NADP+ catabolic process"/>
    <property type="evidence" value="ECO:0007669"/>
    <property type="project" value="TreeGrafter"/>
</dbReference>
<evidence type="ECO:0000256" key="8">
    <source>
        <dbReference type="ARBA" id="ARBA00023027"/>
    </source>
</evidence>
<proteinExistence type="inferred from homology"/>
<accession>A0AAP9Y781</accession>
<keyword evidence="12" id="KW-1185">Reference proteome</keyword>
<dbReference type="CDD" id="cd03429">
    <property type="entry name" value="NUDIX_NADH_pyrophosphatase_Nudt13"/>
    <property type="match status" value="1"/>
</dbReference>
<dbReference type="NCBIfam" id="NF001299">
    <property type="entry name" value="PRK00241.1"/>
    <property type="match status" value="1"/>
</dbReference>
<evidence type="ECO:0000256" key="4">
    <source>
        <dbReference type="ARBA" id="ARBA00012381"/>
    </source>
</evidence>
<reference evidence="11 12" key="1">
    <citation type="submission" date="2020-12" db="EMBL/GenBank/DDBJ databases">
        <title>FDA dAtabase for Regulatory Grade micrObial Sequences (FDA-ARGOS): Supporting development and validation of Infectious Disease Dx tests.</title>
        <authorList>
            <person name="Sproer C."/>
            <person name="Gronow S."/>
            <person name="Severitt S."/>
            <person name="Schroder I."/>
            <person name="Tallon L."/>
            <person name="Sadzewicz L."/>
            <person name="Zhao X."/>
            <person name="Boylan J."/>
            <person name="Ott S."/>
            <person name="Bowen H."/>
            <person name="Vavikolanu K."/>
            <person name="Mehta A."/>
            <person name="Aluvathingal J."/>
            <person name="Nadendla S."/>
            <person name="Lowell S."/>
            <person name="Myers T."/>
            <person name="Yan Y."/>
            <person name="Sichtig H."/>
        </authorList>
    </citation>
    <scope>NUCLEOTIDE SEQUENCE [LARGE SCALE GENOMIC DNA]</scope>
    <source>
        <strain evidence="11 12">FDAARGOS_985</strain>
    </source>
</reference>
<organism evidence="11 12">
    <name type="scientific">Schaalia meyeri</name>
    <dbReference type="NCBI Taxonomy" id="52773"/>
    <lineage>
        <taxon>Bacteria</taxon>
        <taxon>Bacillati</taxon>
        <taxon>Actinomycetota</taxon>
        <taxon>Actinomycetes</taxon>
        <taxon>Actinomycetales</taxon>
        <taxon>Actinomycetaceae</taxon>
        <taxon>Schaalia</taxon>
    </lineage>
</organism>
<dbReference type="Gene3D" id="3.90.79.10">
    <property type="entry name" value="Nucleoside Triphosphate Pyrophosphohydrolase"/>
    <property type="match status" value="1"/>
</dbReference>
<protein>
    <recommendedName>
        <fullName evidence="4">NAD(+) diphosphatase</fullName>
        <ecNumber evidence="4">3.6.1.22</ecNumber>
    </recommendedName>
</protein>
<dbReference type="InterPro" id="IPR015797">
    <property type="entry name" value="NUDIX_hydrolase-like_dom_sf"/>
</dbReference>
<evidence type="ECO:0000256" key="6">
    <source>
        <dbReference type="ARBA" id="ARBA00022801"/>
    </source>
</evidence>
<dbReference type="InterPro" id="IPR015376">
    <property type="entry name" value="Znr_NADH_PPase"/>
</dbReference>
<evidence type="ECO:0000256" key="5">
    <source>
        <dbReference type="ARBA" id="ARBA00022723"/>
    </source>
</evidence>
<dbReference type="GO" id="GO:0019677">
    <property type="term" value="P:NAD+ catabolic process"/>
    <property type="evidence" value="ECO:0007669"/>
    <property type="project" value="TreeGrafter"/>
</dbReference>
<keyword evidence="8" id="KW-0520">NAD</keyword>